<protein>
    <submittedName>
        <fullName evidence="3">Aminoglycoside phosphotransferase family protein</fullName>
    </submittedName>
</protein>
<organism evidence="3 4">
    <name type="scientific">Streptomyces marispadix</name>
    <dbReference type="NCBI Taxonomy" id="2922868"/>
    <lineage>
        <taxon>Bacteria</taxon>
        <taxon>Bacillati</taxon>
        <taxon>Actinomycetota</taxon>
        <taxon>Actinomycetes</taxon>
        <taxon>Kitasatosporales</taxon>
        <taxon>Streptomycetaceae</taxon>
        <taxon>Streptomyces</taxon>
    </lineage>
</organism>
<proteinExistence type="predicted"/>
<evidence type="ECO:0000313" key="4">
    <source>
        <dbReference type="Proteomes" id="UP001166784"/>
    </source>
</evidence>
<dbReference type="Proteomes" id="UP001166784">
    <property type="component" value="Unassembled WGS sequence"/>
</dbReference>
<dbReference type="Gene3D" id="3.90.1200.10">
    <property type="match status" value="1"/>
</dbReference>
<keyword evidence="4" id="KW-1185">Reference proteome</keyword>
<evidence type="ECO:0000259" key="2">
    <source>
        <dbReference type="Pfam" id="PF01636"/>
    </source>
</evidence>
<dbReference type="Pfam" id="PF01636">
    <property type="entry name" value="APH"/>
    <property type="match status" value="1"/>
</dbReference>
<gene>
    <name evidence="3" type="ORF">MMA15_09145</name>
</gene>
<feature type="region of interest" description="Disordered" evidence="1">
    <location>
        <begin position="1"/>
        <end position="21"/>
    </location>
</feature>
<dbReference type="InterPro" id="IPR051678">
    <property type="entry name" value="AGP_Transferase"/>
</dbReference>
<comment type="caution">
    <text evidence="3">The sequence shown here is derived from an EMBL/GenBank/DDBJ whole genome shotgun (WGS) entry which is preliminary data.</text>
</comment>
<evidence type="ECO:0000313" key="3">
    <source>
        <dbReference type="EMBL" id="MCH6160572.1"/>
    </source>
</evidence>
<dbReference type="PANTHER" id="PTHR21310">
    <property type="entry name" value="AMINOGLYCOSIDE PHOSPHOTRANSFERASE-RELATED-RELATED"/>
    <property type="match status" value="1"/>
</dbReference>
<evidence type="ECO:0000256" key="1">
    <source>
        <dbReference type="SAM" id="MobiDB-lite"/>
    </source>
</evidence>
<accession>A0ABS9SWC3</accession>
<name>A0ABS9SWC3_9ACTN</name>
<sequence>MTTSSQPPSYDSPQPSGDPSAGTLAWAARCLGSGAGAAVRAVRPLSGGSHASTHLLEAVVTQQQAVLRRFPHGDDSAAREAKVLAVLDGLDGFAPRLLGVDPHGEHCGMPAVLITRLPGRADITPDDPDAAAAALGHALARLHAVPATRLSGFRDGMTAIRSSTGPAAAALQGHAERLAAQPRVLTHYDYWSGNVLWHDGMLTGVIDWDGAGLAPRGFDVGWCRLDLALLHGARTTAADSFSAAYRDASGVSSPDEPLWDLYTLARSHRSVETWVPNYAGLGRTDLTPGELRRRHSAWTDRCLGAVGA</sequence>
<feature type="compositionally biased region" description="Low complexity" evidence="1">
    <location>
        <begin position="1"/>
        <end position="20"/>
    </location>
</feature>
<dbReference type="SUPFAM" id="SSF56112">
    <property type="entry name" value="Protein kinase-like (PK-like)"/>
    <property type="match status" value="1"/>
</dbReference>
<feature type="domain" description="Aminoglycoside phosphotransferase" evidence="2">
    <location>
        <begin position="42"/>
        <end position="249"/>
    </location>
</feature>
<dbReference type="EMBL" id="JAKWJU010000002">
    <property type="protein sequence ID" value="MCH6160572.1"/>
    <property type="molecule type" value="Genomic_DNA"/>
</dbReference>
<dbReference type="RefSeq" id="WP_241058623.1">
    <property type="nucleotide sequence ID" value="NZ_JAKWJU010000002.1"/>
</dbReference>
<reference evidence="3" key="1">
    <citation type="submission" date="2022-03" db="EMBL/GenBank/DDBJ databases">
        <authorList>
            <person name="Santos J.D.N."/>
            <person name="Kallscheuer N."/>
            <person name="Jogler C."/>
            <person name="Lage O.M."/>
        </authorList>
    </citation>
    <scope>NUCLEOTIDE SEQUENCE</scope>
    <source>
        <strain evidence="3">M600PL45_2</strain>
    </source>
</reference>
<dbReference type="InterPro" id="IPR011009">
    <property type="entry name" value="Kinase-like_dom_sf"/>
</dbReference>
<dbReference type="InterPro" id="IPR002575">
    <property type="entry name" value="Aminoglycoside_PTrfase"/>
</dbReference>
<reference evidence="3" key="2">
    <citation type="journal article" date="2023" name="Int. J. Syst. Evol. Microbiol.">
        <title>Streptomyces marispadix sp. nov., isolated from marine beach sediment of the Northern Coast of Portugal.</title>
        <authorList>
            <person name="dos Santos J.D.N."/>
            <person name="Vitorino I.R."/>
            <person name="Kallscheuer N."/>
            <person name="Srivastava A."/>
            <person name="Krautwurst S."/>
            <person name="Marz M."/>
            <person name="Jogler C."/>
            <person name="Lobo Da Cunha A."/>
            <person name="Catita J."/>
            <person name="Goncalves H."/>
            <person name="Gonzalez I."/>
            <person name="Reyes F."/>
            <person name="Lage O.M."/>
        </authorList>
    </citation>
    <scope>NUCLEOTIDE SEQUENCE</scope>
    <source>
        <strain evidence="3">M600PL45_2</strain>
    </source>
</reference>